<feature type="binding site" evidence="2">
    <location>
        <position position="8"/>
    </location>
    <ligand>
        <name>prephenate</name>
        <dbReference type="ChEBI" id="CHEBI:29934"/>
    </ligand>
</feature>
<dbReference type="Gene3D" id="3.30.1330.40">
    <property type="entry name" value="RutC-like"/>
    <property type="match status" value="1"/>
</dbReference>
<dbReference type="SUPFAM" id="SSF55298">
    <property type="entry name" value="YjgF-like"/>
    <property type="match status" value="1"/>
</dbReference>
<dbReference type="GO" id="GO:0009073">
    <property type="term" value="P:aromatic amino acid family biosynthetic process"/>
    <property type="evidence" value="ECO:0007669"/>
    <property type="project" value="UniProtKB-UniRule"/>
</dbReference>
<feature type="binding site" evidence="2">
    <location>
        <position position="91"/>
    </location>
    <ligand>
        <name>prephenate</name>
        <dbReference type="ChEBI" id="CHEBI:29934"/>
    </ligand>
</feature>
<organism evidence="4">
    <name type="scientific">Candidatus Caldatribacterium californiense</name>
    <dbReference type="NCBI Taxonomy" id="1454726"/>
    <lineage>
        <taxon>Bacteria</taxon>
        <taxon>Pseudomonadati</taxon>
        <taxon>Atribacterota</taxon>
        <taxon>Atribacteria</taxon>
        <taxon>Atribacterales</taxon>
        <taxon>Candidatus Caldatribacteriaceae</taxon>
        <taxon>Candidatus Caldatribacterium</taxon>
    </lineage>
</organism>
<dbReference type="Pfam" id="PF07736">
    <property type="entry name" value="CM_1"/>
    <property type="match status" value="1"/>
</dbReference>
<evidence type="ECO:0000256" key="2">
    <source>
        <dbReference type="PIRSR" id="PIRSR005965-1"/>
    </source>
</evidence>
<dbReference type="InterPro" id="IPR035959">
    <property type="entry name" value="RutC-like_sf"/>
</dbReference>
<dbReference type="InterPro" id="IPR008243">
    <property type="entry name" value="Chorismate_mutase_AroH"/>
</dbReference>
<dbReference type="EC" id="5.4.99.5" evidence="1 3"/>
<keyword evidence="3 4" id="KW-0413">Isomerase</keyword>
<dbReference type="PANTHER" id="PTHR21164:SF0">
    <property type="entry name" value="CHORISMATE MUTASE AROH"/>
    <property type="match status" value="1"/>
</dbReference>
<dbReference type="PIRSF" id="PIRSF005965">
    <property type="entry name" value="Chor_mut_AroH"/>
    <property type="match status" value="1"/>
</dbReference>
<dbReference type="GO" id="GO:0004106">
    <property type="term" value="F:chorismate mutase activity"/>
    <property type="evidence" value="ECO:0007669"/>
    <property type="project" value="UniProtKB-UniRule"/>
</dbReference>
<dbReference type="GO" id="GO:0008652">
    <property type="term" value="P:amino acid biosynthetic process"/>
    <property type="evidence" value="ECO:0007669"/>
    <property type="project" value="UniProtKB-UniRule"/>
</dbReference>
<dbReference type="PROSITE" id="PS51167">
    <property type="entry name" value="CHORISMATE_MUT_1"/>
    <property type="match status" value="1"/>
</dbReference>
<comment type="caution">
    <text evidence="4">The sequence shown here is derived from an EMBL/GenBank/DDBJ whole genome shotgun (WGS) entry which is preliminary data.</text>
</comment>
<dbReference type="NCBIfam" id="TIGR01796">
    <property type="entry name" value="CM_mono_aroH"/>
    <property type="match status" value="1"/>
</dbReference>
<dbReference type="AlphaFoldDB" id="A0A7V3YHI2"/>
<keyword evidence="2 3" id="KW-0028">Amino-acid biosynthesis</keyword>
<accession>A0A7V3YHI2</accession>
<dbReference type="PANTHER" id="PTHR21164">
    <property type="entry name" value="CHORISMATE MUTASE"/>
    <property type="match status" value="1"/>
</dbReference>
<gene>
    <name evidence="4" type="primary">aroH</name>
    <name evidence="4" type="ORF">ENV30_07805</name>
</gene>
<evidence type="ECO:0000256" key="1">
    <source>
        <dbReference type="NCBIfam" id="TIGR01796"/>
    </source>
</evidence>
<proteinExistence type="predicted"/>
<evidence type="ECO:0000256" key="3">
    <source>
        <dbReference type="PROSITE-ProRule" id="PRU00514"/>
    </source>
</evidence>
<comment type="catalytic activity">
    <reaction evidence="3">
        <text>chorismate = prephenate</text>
        <dbReference type="Rhea" id="RHEA:13897"/>
        <dbReference type="ChEBI" id="CHEBI:29748"/>
        <dbReference type="ChEBI" id="CHEBI:29934"/>
        <dbReference type="EC" id="5.4.99.5"/>
    </reaction>
</comment>
<sequence>MKVVRGIRGAITVDRDEREEIKQASLELFTQILTENELSPDDIAGVFITATPDLRSVFPAEVIREQECFRYVPILCAQEMDVEGALQKCIRMLVLAHTPKGPQEVRHVYLRGAQSLRKDLYQGGGKT</sequence>
<reference evidence="4" key="1">
    <citation type="journal article" date="2020" name="mSystems">
        <title>Genome- and Community-Level Interaction Insights into Carbon Utilization and Element Cycling Functions of Hydrothermarchaeota in Hydrothermal Sediment.</title>
        <authorList>
            <person name="Zhou Z."/>
            <person name="Liu Y."/>
            <person name="Xu W."/>
            <person name="Pan J."/>
            <person name="Luo Z.H."/>
            <person name="Li M."/>
        </authorList>
    </citation>
    <scope>NUCLEOTIDE SEQUENCE [LARGE SCALE GENOMIC DNA]</scope>
    <source>
        <strain evidence="4">SpSt-747</strain>
    </source>
</reference>
<name>A0A7V3YHI2_9BACT</name>
<dbReference type="EMBL" id="DTFV01000115">
    <property type="protein sequence ID" value="HGI31189.1"/>
    <property type="molecule type" value="Genomic_DNA"/>
</dbReference>
<feature type="binding site" evidence="2">
    <location>
        <position position="109"/>
    </location>
    <ligand>
        <name>prephenate</name>
        <dbReference type="ChEBI" id="CHEBI:29934"/>
    </ligand>
</feature>
<keyword evidence="2 3" id="KW-0057">Aromatic amino acid biosynthesis</keyword>
<protein>
    <recommendedName>
        <fullName evidence="1 3">chorismate mutase</fullName>
        <ecNumber evidence="1 3">5.4.99.5</ecNumber>
    </recommendedName>
</protein>
<dbReference type="CDD" id="cd02185">
    <property type="entry name" value="AroH"/>
    <property type="match status" value="1"/>
</dbReference>
<evidence type="ECO:0000313" key="4">
    <source>
        <dbReference type="EMBL" id="HGI31189.1"/>
    </source>
</evidence>
<dbReference type="GO" id="GO:0046417">
    <property type="term" value="P:chorismate metabolic process"/>
    <property type="evidence" value="ECO:0007669"/>
    <property type="project" value="TreeGrafter"/>
</dbReference>